<dbReference type="InterPro" id="IPR036583">
    <property type="entry name" value="23S_rRNA_IVS_sf"/>
</dbReference>
<gene>
    <name evidence="2" type="ORF">SAMN04487954_1161</name>
</gene>
<accession>A0A1G9BND8</accession>
<reference evidence="2 3" key="1">
    <citation type="submission" date="2016-10" db="EMBL/GenBank/DDBJ databases">
        <authorList>
            <person name="de Groot N.N."/>
        </authorList>
    </citation>
    <scope>NUCLEOTIDE SEQUENCE [LARGE SCALE GENOMIC DNA]</scope>
    <source>
        <strain evidence="2 3">CGMCC 1.6133</strain>
    </source>
</reference>
<dbReference type="CDD" id="cd16376">
    <property type="entry name" value="Avd_like"/>
    <property type="match status" value="1"/>
</dbReference>
<proteinExistence type="predicted"/>
<dbReference type="Pfam" id="PF22296">
    <property type="entry name" value="bAvd"/>
    <property type="match status" value="1"/>
</dbReference>
<dbReference type="EMBL" id="FNES01000016">
    <property type="protein sequence ID" value="SDK40375.1"/>
    <property type="molecule type" value="Genomic_DNA"/>
</dbReference>
<evidence type="ECO:0000313" key="3">
    <source>
        <dbReference type="Proteomes" id="UP000198525"/>
    </source>
</evidence>
<protein>
    <recommendedName>
        <fullName evidence="1">bAvd-like domain-containing protein</fullName>
    </recommendedName>
</protein>
<organism evidence="2 3">
    <name type="scientific">Billgrantia gudaonensis</name>
    <dbReference type="NCBI Taxonomy" id="376427"/>
    <lineage>
        <taxon>Bacteria</taxon>
        <taxon>Pseudomonadati</taxon>
        <taxon>Pseudomonadota</taxon>
        <taxon>Gammaproteobacteria</taxon>
        <taxon>Oceanospirillales</taxon>
        <taxon>Halomonadaceae</taxon>
        <taxon>Billgrantia</taxon>
    </lineage>
</organism>
<feature type="domain" description="bAvd-like" evidence="1">
    <location>
        <begin position="1"/>
        <end position="50"/>
    </location>
</feature>
<evidence type="ECO:0000259" key="1">
    <source>
        <dbReference type="Pfam" id="PF22296"/>
    </source>
</evidence>
<evidence type="ECO:0000313" key="2">
    <source>
        <dbReference type="EMBL" id="SDK40375.1"/>
    </source>
</evidence>
<dbReference type="Proteomes" id="UP000198525">
    <property type="component" value="Unassembled WGS sequence"/>
</dbReference>
<name>A0A1G9BND8_9GAMM</name>
<dbReference type="AlphaFoldDB" id="A0A1G9BND8"/>
<feature type="non-terminal residue" evidence="2">
    <location>
        <position position="1"/>
    </location>
</feature>
<dbReference type="Gene3D" id="1.20.1440.60">
    <property type="entry name" value="23S rRNA-intervening sequence"/>
    <property type="match status" value="1"/>
</dbReference>
<keyword evidence="3" id="KW-1185">Reference proteome</keyword>
<sequence length="55" mass="6375">LFEVDVELEVLRHFVRHAHARRFISAKRLKVATEHIAEIGRIIGGLIKRFKGSRP</sequence>
<dbReference type="InterPro" id="IPR055360">
    <property type="entry name" value="bAvd"/>
</dbReference>